<dbReference type="GO" id="GO:0005975">
    <property type="term" value="P:carbohydrate metabolic process"/>
    <property type="evidence" value="ECO:0007669"/>
    <property type="project" value="InterPro"/>
</dbReference>
<evidence type="ECO:0000256" key="16">
    <source>
        <dbReference type="PIRSR" id="PIRSR000114-3"/>
    </source>
</evidence>
<feature type="binding site" evidence="13">
    <location>
        <position position="280"/>
    </location>
    <ligand>
        <name>NADPH</name>
        <dbReference type="ChEBI" id="CHEBI:57783"/>
    </ligand>
</feature>
<evidence type="ECO:0000313" key="21">
    <source>
        <dbReference type="Proteomes" id="UP000050482"/>
    </source>
</evidence>
<dbReference type="InterPro" id="IPR011128">
    <property type="entry name" value="G3P_DH_NAD-dep_N"/>
</dbReference>
<keyword evidence="13" id="KW-0547">Nucleotide-binding</keyword>
<evidence type="ECO:0000256" key="1">
    <source>
        <dbReference type="ARBA" id="ARBA00011009"/>
    </source>
</evidence>
<evidence type="ECO:0000256" key="3">
    <source>
        <dbReference type="ARBA" id="ARBA00022857"/>
    </source>
</evidence>
<evidence type="ECO:0000256" key="9">
    <source>
        <dbReference type="ARBA" id="ARBA00052716"/>
    </source>
</evidence>
<dbReference type="GO" id="GO:0046168">
    <property type="term" value="P:glycerol-3-phosphate catabolic process"/>
    <property type="evidence" value="ECO:0007669"/>
    <property type="project" value="InterPro"/>
</dbReference>
<feature type="binding site" evidence="16">
    <location>
        <position position="254"/>
    </location>
    <ligand>
        <name>NAD(+)</name>
        <dbReference type="ChEBI" id="CHEBI:57540"/>
    </ligand>
</feature>
<evidence type="ECO:0000256" key="5">
    <source>
        <dbReference type="ARBA" id="ARBA00023027"/>
    </source>
</evidence>
<evidence type="ECO:0000256" key="14">
    <source>
        <dbReference type="PIRSR" id="PIRSR000114-1"/>
    </source>
</evidence>
<keyword evidence="3 13" id="KW-0521">NADP</keyword>
<dbReference type="PROSITE" id="PS00957">
    <property type="entry name" value="NAD_G3PDH"/>
    <property type="match status" value="1"/>
</dbReference>
<dbReference type="PIRSF" id="PIRSF000114">
    <property type="entry name" value="Glycerol-3-P_dh"/>
    <property type="match status" value="1"/>
</dbReference>
<feature type="binding site" evidence="13">
    <location>
        <position position="253"/>
    </location>
    <ligand>
        <name>sn-glycerol 3-phosphate</name>
        <dbReference type="ChEBI" id="CHEBI:57597"/>
    </ligand>
</feature>
<gene>
    <name evidence="13 20" type="primary">gpsA</name>
    <name evidence="20" type="ORF">AN477_12225</name>
</gene>
<dbReference type="EC" id="1.1.1.94" evidence="10 13"/>
<proteinExistence type="inferred from homology"/>
<dbReference type="GO" id="GO:0005829">
    <property type="term" value="C:cytosol"/>
    <property type="evidence" value="ECO:0007669"/>
    <property type="project" value="TreeGrafter"/>
</dbReference>
<dbReference type="GO" id="GO:0141152">
    <property type="term" value="F:glycerol-3-phosphate dehydrogenase (NAD+) activity"/>
    <property type="evidence" value="ECO:0007669"/>
    <property type="project" value="RHEA"/>
</dbReference>
<feature type="binding site" evidence="13">
    <location>
        <position position="255"/>
    </location>
    <ligand>
        <name>sn-glycerol 3-phosphate</name>
        <dbReference type="ChEBI" id="CHEBI:57597"/>
    </ligand>
</feature>
<evidence type="ECO:0000256" key="12">
    <source>
        <dbReference type="ARBA" id="ARBA00080511"/>
    </source>
</evidence>
<evidence type="ECO:0000256" key="15">
    <source>
        <dbReference type="PIRSR" id="PIRSR000114-2"/>
    </source>
</evidence>
<evidence type="ECO:0000256" key="13">
    <source>
        <dbReference type="HAMAP-Rule" id="MF_00394"/>
    </source>
</evidence>
<dbReference type="PRINTS" id="PR00077">
    <property type="entry name" value="GPDHDRGNASE"/>
</dbReference>
<keyword evidence="6 13" id="KW-0443">Lipid metabolism</keyword>
<feature type="binding site" evidence="13">
    <location>
        <position position="105"/>
    </location>
    <ligand>
        <name>sn-glycerol 3-phosphate</name>
        <dbReference type="ChEBI" id="CHEBI:57597"/>
    </ligand>
</feature>
<feature type="binding site" evidence="13">
    <location>
        <position position="254"/>
    </location>
    <ligand>
        <name>sn-glycerol 3-phosphate</name>
        <dbReference type="ChEBI" id="CHEBI:57597"/>
    </ligand>
</feature>
<evidence type="ECO:0000256" key="2">
    <source>
        <dbReference type="ARBA" id="ARBA00022516"/>
    </source>
</evidence>
<feature type="binding site" evidence="13">
    <location>
        <position position="10"/>
    </location>
    <ligand>
        <name>NADPH</name>
        <dbReference type="ChEBI" id="CHEBI:57783"/>
    </ligand>
</feature>
<keyword evidence="2 13" id="KW-0444">Lipid biosynthesis</keyword>
<feature type="binding site" evidence="13">
    <location>
        <position position="48"/>
    </location>
    <ligand>
        <name>NADPH</name>
        <dbReference type="ChEBI" id="CHEBI:57783"/>
    </ligand>
</feature>
<feature type="binding site" evidence="13">
    <location>
        <position position="139"/>
    </location>
    <ligand>
        <name>NADPH</name>
        <dbReference type="ChEBI" id="CHEBI:57783"/>
    </ligand>
</feature>
<dbReference type="Gene3D" id="3.40.50.720">
    <property type="entry name" value="NAD(P)-binding Rossmann-like Domain"/>
    <property type="match status" value="1"/>
</dbReference>
<keyword evidence="4 13" id="KW-0560">Oxidoreductase</keyword>
<dbReference type="STRING" id="471514.AN477_12225"/>
<reference evidence="20 21" key="1">
    <citation type="submission" date="2015-09" db="EMBL/GenBank/DDBJ databases">
        <title>Draft genome sequence of Alicyclobacillus ferrooxydans DSM 22381.</title>
        <authorList>
            <person name="Hemp J."/>
        </authorList>
    </citation>
    <scope>NUCLEOTIDE SEQUENCE [LARGE SCALE GENOMIC DNA]</scope>
    <source>
        <strain evidence="20 21">TC-34</strain>
    </source>
</reference>
<dbReference type="PATRIC" id="fig|471514.4.peg.828"/>
<dbReference type="Proteomes" id="UP000050482">
    <property type="component" value="Unassembled WGS sequence"/>
</dbReference>
<keyword evidence="5 13" id="KW-0520">NAD</keyword>
<comment type="pathway">
    <text evidence="13">Membrane lipid metabolism; glycerophospholipid metabolism.</text>
</comment>
<evidence type="ECO:0000256" key="4">
    <source>
        <dbReference type="ARBA" id="ARBA00023002"/>
    </source>
</evidence>
<comment type="caution">
    <text evidence="13">Lacks conserved residue(s) required for the propagation of feature annotation.</text>
</comment>
<dbReference type="InterPro" id="IPR036291">
    <property type="entry name" value="NAD(P)-bd_dom_sf"/>
</dbReference>
<feature type="binding site" evidence="15">
    <location>
        <begin position="254"/>
        <end position="255"/>
    </location>
    <ligand>
        <name>substrate</name>
    </ligand>
</feature>
<evidence type="ECO:0000313" key="20">
    <source>
        <dbReference type="EMBL" id="KPV43558.1"/>
    </source>
</evidence>
<dbReference type="Gene3D" id="1.10.1040.10">
    <property type="entry name" value="N-(1-d-carboxylethyl)-l-norvaline Dehydrogenase, domain 2"/>
    <property type="match status" value="1"/>
</dbReference>
<comment type="subcellular location">
    <subcellularLocation>
        <location evidence="13">Cytoplasm</location>
    </subcellularLocation>
</comment>
<dbReference type="SUPFAM" id="SSF48179">
    <property type="entry name" value="6-phosphogluconate dehydrogenase C-terminal domain-like"/>
    <property type="match status" value="1"/>
</dbReference>
<feature type="binding site" evidence="16">
    <location>
        <position position="139"/>
    </location>
    <ligand>
        <name>NAD(+)</name>
        <dbReference type="ChEBI" id="CHEBI:57540"/>
    </ligand>
</feature>
<dbReference type="PANTHER" id="PTHR11728">
    <property type="entry name" value="GLYCEROL-3-PHOSPHATE DEHYDROGENASE"/>
    <property type="match status" value="1"/>
</dbReference>
<feature type="active site" description="Proton acceptor" evidence="13 14">
    <location>
        <position position="190"/>
    </location>
</feature>
<evidence type="ECO:0000256" key="10">
    <source>
        <dbReference type="ARBA" id="ARBA00066687"/>
    </source>
</evidence>
<dbReference type="GO" id="GO:0046167">
    <property type="term" value="P:glycerol-3-phosphate biosynthetic process"/>
    <property type="evidence" value="ECO:0007669"/>
    <property type="project" value="UniProtKB-UniRule"/>
</dbReference>
<dbReference type="GO" id="GO:0008654">
    <property type="term" value="P:phospholipid biosynthetic process"/>
    <property type="evidence" value="ECO:0007669"/>
    <property type="project" value="UniProtKB-KW"/>
</dbReference>
<evidence type="ECO:0000256" key="11">
    <source>
        <dbReference type="ARBA" id="ARBA00069372"/>
    </source>
</evidence>
<dbReference type="NCBIfam" id="NF000942">
    <property type="entry name" value="PRK00094.1-4"/>
    <property type="match status" value="1"/>
</dbReference>
<feature type="domain" description="Glycerol-3-phosphate dehydrogenase NAD-dependent N-terminal" evidence="18">
    <location>
        <begin position="3"/>
        <end position="158"/>
    </location>
</feature>
<dbReference type="EMBL" id="LJCO01000048">
    <property type="protein sequence ID" value="KPV43558.1"/>
    <property type="molecule type" value="Genomic_DNA"/>
</dbReference>
<dbReference type="HAMAP" id="MF_00394">
    <property type="entry name" value="NAD_Glyc3P_dehydrog"/>
    <property type="match status" value="1"/>
</dbReference>
<dbReference type="RefSeq" id="WP_054969434.1">
    <property type="nucleotide sequence ID" value="NZ_LJCO01000048.1"/>
</dbReference>
<accession>A0A0P9CCZ9</accession>
<dbReference type="NCBIfam" id="NF000940">
    <property type="entry name" value="PRK00094.1-2"/>
    <property type="match status" value="1"/>
</dbReference>
<evidence type="ECO:0000259" key="18">
    <source>
        <dbReference type="Pfam" id="PF01210"/>
    </source>
</evidence>
<dbReference type="InterPro" id="IPR013328">
    <property type="entry name" value="6PGD_dom2"/>
</dbReference>
<evidence type="ECO:0000256" key="7">
    <source>
        <dbReference type="ARBA" id="ARBA00023209"/>
    </source>
</evidence>
<comment type="catalytic activity">
    <reaction evidence="13">
        <text>sn-glycerol 3-phosphate + NAD(+) = dihydroxyacetone phosphate + NADH + H(+)</text>
        <dbReference type="Rhea" id="RHEA:11092"/>
        <dbReference type="ChEBI" id="CHEBI:15378"/>
        <dbReference type="ChEBI" id="CHEBI:57540"/>
        <dbReference type="ChEBI" id="CHEBI:57597"/>
        <dbReference type="ChEBI" id="CHEBI:57642"/>
        <dbReference type="ChEBI" id="CHEBI:57945"/>
        <dbReference type="EC" id="1.1.1.94"/>
    </reaction>
</comment>
<feature type="binding site" evidence="13">
    <location>
        <position position="11"/>
    </location>
    <ligand>
        <name>NADPH</name>
        <dbReference type="ChEBI" id="CHEBI:57783"/>
    </ligand>
</feature>
<protein>
    <recommendedName>
        <fullName evidence="11 13">Glycerol-3-phosphate dehydrogenase [NAD(P)+]</fullName>
        <ecNumber evidence="10 13">1.1.1.94</ecNumber>
    </recommendedName>
    <alternativeName>
        <fullName evidence="13">NAD(P)(+)-dependent glycerol-3-phosphate dehydrogenase</fullName>
    </alternativeName>
    <alternativeName>
        <fullName evidence="12 13">NAD(P)H-dependent dihydroxyacetone-phosphate reductase</fullName>
    </alternativeName>
</protein>
<dbReference type="Pfam" id="PF01210">
    <property type="entry name" value="NAD_Gly3P_dh_N"/>
    <property type="match status" value="1"/>
</dbReference>
<comment type="caution">
    <text evidence="20">The sequence shown here is derived from an EMBL/GenBank/DDBJ whole genome shotgun (WGS) entry which is preliminary data.</text>
</comment>
<dbReference type="Pfam" id="PF07479">
    <property type="entry name" value="NAD_Gly3P_dh_C"/>
    <property type="match status" value="1"/>
</dbReference>
<feature type="binding site" evidence="13">
    <location>
        <position position="137"/>
    </location>
    <ligand>
        <name>sn-glycerol 3-phosphate</name>
        <dbReference type="ChEBI" id="CHEBI:57597"/>
    </ligand>
</feature>
<comment type="similarity">
    <text evidence="1 13 17">Belongs to the NAD-dependent glycerol-3-phosphate dehydrogenase family.</text>
</comment>
<dbReference type="GO" id="GO:0141153">
    <property type="term" value="F:glycerol-3-phosphate dehydrogenase (NADP+) activity"/>
    <property type="evidence" value="ECO:0007669"/>
    <property type="project" value="RHEA"/>
</dbReference>
<sequence length="344" mass="36352">MRVAVLGAGSWGTALASALAENRCEVTIWARDARITQQIQSEHINTRYLPNAKLPASLRATTDLKTALMDAEVVIYVVPSAAMREVVELSRPLLSGAPILCHAVKGFDPTTGSTMTDLLLEYHPDARDRFCVIAGPSHAEEVVEGLPTTIVAAAYTRATAEAIQDLLMSKVLRVYTNPDVKGAELGGALKNIIALGVGIADGLGFGDNAKAALMTRGLTEIARIGLKLGASVLTFAGLSGVGDLIVTCTSLHSRNYRTGKLLGQGKSLEEALAEVGMAVEGVNATRIAIQLASSHGVEMPIANALSDVLFHGKPPRAAVEDLMGRARVHEIEEVARDQISASWN</sequence>
<keyword evidence="8 13" id="KW-1208">Phospholipid metabolism</keyword>
<dbReference type="UniPathway" id="UPA00940"/>
<feature type="binding site" evidence="15">
    <location>
        <position position="105"/>
    </location>
    <ligand>
        <name>substrate</name>
    </ligand>
</feature>
<feature type="domain" description="Glycerol-3-phosphate dehydrogenase NAD-dependent C-terminal" evidence="19">
    <location>
        <begin position="179"/>
        <end position="320"/>
    </location>
</feature>
<dbReference type="SUPFAM" id="SSF51735">
    <property type="entry name" value="NAD(P)-binding Rossmann-fold domains"/>
    <property type="match status" value="1"/>
</dbReference>
<dbReference type="FunFam" id="3.40.50.720:FF:000019">
    <property type="entry name" value="Glycerol-3-phosphate dehydrogenase [NAD(P)+]"/>
    <property type="match status" value="1"/>
</dbReference>
<feature type="binding site" evidence="13">
    <location>
        <position position="190"/>
    </location>
    <ligand>
        <name>sn-glycerol 3-phosphate</name>
        <dbReference type="ChEBI" id="CHEBI:57597"/>
    </ligand>
</feature>
<dbReference type="InterPro" id="IPR006109">
    <property type="entry name" value="G3P_DH_NAD-dep_C"/>
</dbReference>
<keyword evidence="7 13" id="KW-0594">Phospholipid biosynthesis</keyword>
<keyword evidence="13" id="KW-0963">Cytoplasm</keyword>
<dbReference type="InterPro" id="IPR006168">
    <property type="entry name" value="G3P_DH_NAD-dep"/>
</dbReference>
<evidence type="ECO:0000256" key="6">
    <source>
        <dbReference type="ARBA" id="ARBA00023098"/>
    </source>
</evidence>
<dbReference type="InterPro" id="IPR008927">
    <property type="entry name" value="6-PGluconate_DH-like_C_sf"/>
</dbReference>
<feature type="binding site" evidence="13">
    <location>
        <position position="105"/>
    </location>
    <ligand>
        <name>NADPH</name>
        <dbReference type="ChEBI" id="CHEBI:57783"/>
    </ligand>
</feature>
<comment type="function">
    <text evidence="13">Catalyzes the reduction of the glycolytic intermediate dihydroxyacetone phosphate (DHAP) to sn-glycerol 3-phosphate (G3P), the key precursor for phospholipid synthesis.</text>
</comment>
<evidence type="ECO:0000259" key="19">
    <source>
        <dbReference type="Pfam" id="PF07479"/>
    </source>
</evidence>
<feature type="binding site" evidence="13">
    <location>
        <position position="254"/>
    </location>
    <ligand>
        <name>NADPH</name>
        <dbReference type="ChEBI" id="CHEBI:57783"/>
    </ligand>
</feature>
<dbReference type="PANTHER" id="PTHR11728:SF1">
    <property type="entry name" value="GLYCEROL-3-PHOSPHATE DEHYDROGENASE [NAD(+)] 2, CHLOROPLASTIC"/>
    <property type="match status" value="1"/>
</dbReference>
<dbReference type="GO" id="GO:0006650">
    <property type="term" value="P:glycerophospholipid metabolic process"/>
    <property type="evidence" value="ECO:0007669"/>
    <property type="project" value="UniProtKB-UniRule"/>
</dbReference>
<dbReference type="OrthoDB" id="9812273at2"/>
<dbReference type="NCBIfam" id="NF000941">
    <property type="entry name" value="PRK00094.1-3"/>
    <property type="match status" value="1"/>
</dbReference>
<comment type="catalytic activity">
    <reaction evidence="9">
        <text>sn-glycerol 3-phosphate + NADP(+) = dihydroxyacetone phosphate + NADPH + H(+)</text>
        <dbReference type="Rhea" id="RHEA:11096"/>
        <dbReference type="ChEBI" id="CHEBI:15378"/>
        <dbReference type="ChEBI" id="CHEBI:57597"/>
        <dbReference type="ChEBI" id="CHEBI:57642"/>
        <dbReference type="ChEBI" id="CHEBI:57783"/>
        <dbReference type="ChEBI" id="CHEBI:58349"/>
        <dbReference type="EC" id="1.1.1.94"/>
    </reaction>
    <physiologicalReaction direction="right-to-left" evidence="9">
        <dbReference type="Rhea" id="RHEA:11098"/>
    </physiologicalReaction>
</comment>
<dbReference type="GO" id="GO:0051287">
    <property type="term" value="F:NAD binding"/>
    <property type="evidence" value="ECO:0007669"/>
    <property type="project" value="InterPro"/>
</dbReference>
<feature type="binding site" evidence="13">
    <location>
        <position position="31"/>
    </location>
    <ligand>
        <name>NADPH</name>
        <dbReference type="ChEBI" id="CHEBI:57783"/>
    </ligand>
</feature>
<name>A0A0P9CCZ9_9BACL</name>
<feature type="binding site" evidence="13">
    <location>
        <position position="135"/>
    </location>
    <ligand>
        <name>sn-glycerol 3-phosphate</name>
        <dbReference type="ChEBI" id="CHEBI:57597"/>
    </ligand>
</feature>
<evidence type="ECO:0000256" key="8">
    <source>
        <dbReference type="ARBA" id="ARBA00023264"/>
    </source>
</evidence>
<organism evidence="20 21">
    <name type="scientific">Alicyclobacillus ferrooxydans</name>
    <dbReference type="NCBI Taxonomy" id="471514"/>
    <lineage>
        <taxon>Bacteria</taxon>
        <taxon>Bacillati</taxon>
        <taxon>Bacillota</taxon>
        <taxon>Bacilli</taxon>
        <taxon>Bacillales</taxon>
        <taxon>Alicyclobacillaceae</taxon>
        <taxon>Alicyclobacillus</taxon>
    </lineage>
</organism>
<feature type="binding site" evidence="13">
    <location>
        <position position="243"/>
    </location>
    <ligand>
        <name>sn-glycerol 3-phosphate</name>
        <dbReference type="ChEBI" id="CHEBI:57597"/>
    </ligand>
</feature>
<feature type="binding site" evidence="16">
    <location>
        <begin position="7"/>
        <end position="12"/>
    </location>
    <ligand>
        <name>NAD(+)</name>
        <dbReference type="ChEBI" id="CHEBI:57540"/>
    </ligand>
</feature>
<dbReference type="FunFam" id="1.10.1040.10:FF:000001">
    <property type="entry name" value="Glycerol-3-phosphate dehydrogenase [NAD(P)+]"/>
    <property type="match status" value="1"/>
</dbReference>
<keyword evidence="21" id="KW-1185">Reference proteome</keyword>
<evidence type="ECO:0000256" key="17">
    <source>
        <dbReference type="RuleBase" id="RU000437"/>
    </source>
</evidence>
<dbReference type="AlphaFoldDB" id="A0A0P9CCZ9"/>